<keyword evidence="8" id="KW-0418">Kinase</keyword>
<evidence type="ECO:0000256" key="10">
    <source>
        <dbReference type="ARBA" id="ARBA00022989"/>
    </source>
</evidence>
<feature type="region of interest" description="Disordered" evidence="13">
    <location>
        <begin position="356"/>
        <end position="405"/>
    </location>
</feature>
<dbReference type="Gene3D" id="3.30.200.20">
    <property type="entry name" value="Phosphorylase Kinase, domain 1"/>
    <property type="match status" value="1"/>
</dbReference>
<evidence type="ECO:0000256" key="14">
    <source>
        <dbReference type="SAM" id="Phobius"/>
    </source>
</evidence>
<evidence type="ECO:0000256" key="12">
    <source>
        <dbReference type="PROSITE-ProRule" id="PRU10141"/>
    </source>
</evidence>
<dbReference type="PANTHER" id="PTHR43289:SF6">
    <property type="entry name" value="SERINE_THREONINE-PROTEIN KINASE NEKL-3"/>
    <property type="match status" value="1"/>
</dbReference>
<keyword evidence="9 12" id="KW-0067">ATP-binding</keyword>
<evidence type="ECO:0000256" key="13">
    <source>
        <dbReference type="SAM" id="MobiDB-lite"/>
    </source>
</evidence>
<keyword evidence="11 14" id="KW-0472">Membrane</keyword>
<evidence type="ECO:0000256" key="7">
    <source>
        <dbReference type="ARBA" id="ARBA00022741"/>
    </source>
</evidence>
<dbReference type="Proteomes" id="UP000465302">
    <property type="component" value="Unassembled WGS sequence"/>
</dbReference>
<dbReference type="PROSITE" id="PS50011">
    <property type="entry name" value="PROTEIN_KINASE_DOM"/>
    <property type="match status" value="1"/>
</dbReference>
<evidence type="ECO:0000313" key="17">
    <source>
        <dbReference type="Proteomes" id="UP000465302"/>
    </source>
</evidence>
<keyword evidence="10 14" id="KW-1133">Transmembrane helix</keyword>
<dbReference type="PANTHER" id="PTHR43289">
    <property type="entry name" value="MITOGEN-ACTIVATED PROTEIN KINASE KINASE KINASE 20-RELATED"/>
    <property type="match status" value="1"/>
</dbReference>
<dbReference type="Pfam" id="PF00069">
    <property type="entry name" value="Pkinase"/>
    <property type="match status" value="1"/>
</dbReference>
<evidence type="ECO:0000256" key="1">
    <source>
        <dbReference type="ARBA" id="ARBA00004162"/>
    </source>
</evidence>
<name>A0A7I9VVP7_MYCAG</name>
<evidence type="ECO:0000256" key="9">
    <source>
        <dbReference type="ARBA" id="ARBA00022840"/>
    </source>
</evidence>
<dbReference type="EC" id="2.7.11.1" evidence="2"/>
<evidence type="ECO:0000256" key="8">
    <source>
        <dbReference type="ARBA" id="ARBA00022777"/>
    </source>
</evidence>
<evidence type="ECO:0000313" key="16">
    <source>
        <dbReference type="EMBL" id="GFG49433.1"/>
    </source>
</evidence>
<feature type="compositionally biased region" description="Low complexity" evidence="13">
    <location>
        <begin position="396"/>
        <end position="405"/>
    </location>
</feature>
<dbReference type="FunFam" id="1.10.510.10:FF:000021">
    <property type="entry name" value="Serine/threonine protein kinase"/>
    <property type="match status" value="1"/>
</dbReference>
<accession>A0A7I9VVP7</accession>
<evidence type="ECO:0000256" key="2">
    <source>
        <dbReference type="ARBA" id="ARBA00012513"/>
    </source>
</evidence>
<dbReference type="GO" id="GO:0080090">
    <property type="term" value="P:regulation of primary metabolic process"/>
    <property type="evidence" value="ECO:0007669"/>
    <property type="project" value="UniProtKB-ARBA"/>
</dbReference>
<dbReference type="InterPro" id="IPR000719">
    <property type="entry name" value="Prot_kinase_dom"/>
</dbReference>
<dbReference type="SMART" id="SM00220">
    <property type="entry name" value="S_TKc"/>
    <property type="match status" value="1"/>
</dbReference>
<evidence type="ECO:0000259" key="15">
    <source>
        <dbReference type="PROSITE" id="PS50011"/>
    </source>
</evidence>
<keyword evidence="5" id="KW-0808">Transferase</keyword>
<sequence>MTSIDTRVGQRFGHYELTALLGKGGMGEVYEAYDTDKGRKVALKILPDQYAQDERYRARFLRESHAAAILQEPHVIPIHDWGEIDGNLYIDMRLVQGQTLHELIGKGPLEPDRAVAIVQQIAEALDAAHEEGLIHRDVKPQNIIVTRSDFAYLVDFGIAETHGDVRLTMAGTQIGSFAYMAPERFNDEPSTPASDIYSLACLLYEALTGDLPFPGDSYEHLIAAHVSSPPPKPSEANKRVPAALDAVIARGMAKDPDDRYGTASAFGRAAQRAVRASAEVAAPDVNTQMAPWISPLPNSVDPPAPGRATRTGPTVTLEDAVTRSSSVPILIIGVIAALVLGALGVVIGLLVSDRSTPDNTPAPTTVTAQPPPTVTVQAPAPSPTAKPTAAPPPSPTARASVPATARPPVDAAVAQLRAIAAQDRYIVKRDGENLWVPQLSSKRPGVFDEGHTWDNSQILQEHLRLRDQYGALLLWSGDWSVFDAPDFWVTIAPFTFPTSDGALQWCRDQGLSNNYCFAKLISTTHPRKGTTALN</sequence>
<dbReference type="InterPro" id="IPR017441">
    <property type="entry name" value="Protein_kinase_ATP_BS"/>
</dbReference>
<feature type="compositionally biased region" description="Low complexity" evidence="13">
    <location>
        <begin position="361"/>
        <end position="379"/>
    </location>
</feature>
<dbReference type="AlphaFoldDB" id="A0A7I9VVP7"/>
<evidence type="ECO:0000256" key="4">
    <source>
        <dbReference type="ARBA" id="ARBA00022527"/>
    </source>
</evidence>
<dbReference type="CDD" id="cd14014">
    <property type="entry name" value="STKc_PknB_like"/>
    <property type="match status" value="1"/>
</dbReference>
<dbReference type="SUPFAM" id="SSF56112">
    <property type="entry name" value="Protein kinase-like (PK-like)"/>
    <property type="match status" value="1"/>
</dbReference>
<comment type="caution">
    <text evidence="16">The sequence shown here is derived from an EMBL/GenBank/DDBJ whole genome shotgun (WGS) entry which is preliminary data.</text>
</comment>
<comment type="subcellular location">
    <subcellularLocation>
        <location evidence="1">Cell membrane</location>
        <topology evidence="1">Single-pass membrane protein</topology>
    </subcellularLocation>
</comment>
<organism evidence="16 17">
    <name type="scientific">Mycolicibacterium agri</name>
    <name type="common">Mycobacterium agri</name>
    <dbReference type="NCBI Taxonomy" id="36811"/>
    <lineage>
        <taxon>Bacteria</taxon>
        <taxon>Bacillati</taxon>
        <taxon>Actinomycetota</taxon>
        <taxon>Actinomycetes</taxon>
        <taxon>Mycobacteriales</taxon>
        <taxon>Mycobacteriaceae</taxon>
        <taxon>Mycolicibacterium</taxon>
    </lineage>
</organism>
<keyword evidence="6 14" id="KW-0812">Transmembrane</keyword>
<feature type="transmembrane region" description="Helical" evidence="14">
    <location>
        <begin position="329"/>
        <end position="351"/>
    </location>
</feature>
<dbReference type="GO" id="GO:0005886">
    <property type="term" value="C:plasma membrane"/>
    <property type="evidence" value="ECO:0007669"/>
    <property type="project" value="UniProtKB-SubCell"/>
</dbReference>
<dbReference type="InterPro" id="IPR008271">
    <property type="entry name" value="Ser/Thr_kinase_AS"/>
</dbReference>
<dbReference type="PROSITE" id="PS00108">
    <property type="entry name" value="PROTEIN_KINASE_ST"/>
    <property type="match status" value="1"/>
</dbReference>
<proteinExistence type="predicted"/>
<dbReference type="PROSITE" id="PS00107">
    <property type="entry name" value="PROTEIN_KINASE_ATP"/>
    <property type="match status" value="1"/>
</dbReference>
<dbReference type="EMBL" id="BLKS01000001">
    <property type="protein sequence ID" value="GFG49433.1"/>
    <property type="molecule type" value="Genomic_DNA"/>
</dbReference>
<feature type="binding site" evidence="12">
    <location>
        <position position="44"/>
    </location>
    <ligand>
        <name>ATP</name>
        <dbReference type="ChEBI" id="CHEBI:30616"/>
    </ligand>
</feature>
<dbReference type="InterPro" id="IPR011009">
    <property type="entry name" value="Kinase-like_dom_sf"/>
</dbReference>
<evidence type="ECO:0000256" key="11">
    <source>
        <dbReference type="ARBA" id="ARBA00023136"/>
    </source>
</evidence>
<keyword evidence="7 12" id="KW-0547">Nucleotide-binding</keyword>
<evidence type="ECO:0000256" key="3">
    <source>
        <dbReference type="ARBA" id="ARBA00022475"/>
    </source>
</evidence>
<dbReference type="GO" id="GO:0005524">
    <property type="term" value="F:ATP binding"/>
    <property type="evidence" value="ECO:0007669"/>
    <property type="project" value="UniProtKB-UniRule"/>
</dbReference>
<feature type="domain" description="Protein kinase" evidence="15">
    <location>
        <begin position="15"/>
        <end position="274"/>
    </location>
</feature>
<protein>
    <recommendedName>
        <fullName evidence="2">non-specific serine/threonine protein kinase</fullName>
        <ecNumber evidence="2">2.7.11.1</ecNumber>
    </recommendedName>
</protein>
<keyword evidence="4" id="KW-0723">Serine/threonine-protein kinase</keyword>
<keyword evidence="3" id="KW-1003">Cell membrane</keyword>
<evidence type="ECO:0000256" key="5">
    <source>
        <dbReference type="ARBA" id="ARBA00022679"/>
    </source>
</evidence>
<evidence type="ECO:0000256" key="6">
    <source>
        <dbReference type="ARBA" id="ARBA00022692"/>
    </source>
</evidence>
<gene>
    <name evidence="16" type="ORF">MAGR_08740</name>
</gene>
<reference evidence="16 17" key="1">
    <citation type="journal article" date="2019" name="Emerg. Microbes Infect.">
        <title>Comprehensive subspecies identification of 175 nontuberculous mycobacteria species based on 7547 genomic profiles.</title>
        <authorList>
            <person name="Matsumoto Y."/>
            <person name="Kinjo T."/>
            <person name="Motooka D."/>
            <person name="Nabeya D."/>
            <person name="Jung N."/>
            <person name="Uechi K."/>
            <person name="Horii T."/>
            <person name="Iida T."/>
            <person name="Fujita J."/>
            <person name="Nakamura S."/>
        </authorList>
    </citation>
    <scope>NUCLEOTIDE SEQUENCE [LARGE SCALE GENOMIC DNA]</scope>
    <source>
        <strain evidence="16 17">JCM 6377</strain>
    </source>
</reference>
<feature type="compositionally biased region" description="Pro residues" evidence="13">
    <location>
        <begin position="380"/>
        <end position="395"/>
    </location>
</feature>
<dbReference type="GO" id="GO:0004674">
    <property type="term" value="F:protein serine/threonine kinase activity"/>
    <property type="evidence" value="ECO:0007669"/>
    <property type="project" value="UniProtKB-KW"/>
</dbReference>
<dbReference type="Gene3D" id="1.10.510.10">
    <property type="entry name" value="Transferase(Phosphotransferase) domain 1"/>
    <property type="match status" value="1"/>
</dbReference>
<feature type="region of interest" description="Disordered" evidence="13">
    <location>
        <begin position="292"/>
        <end position="315"/>
    </location>
</feature>